<evidence type="ECO:0000256" key="7">
    <source>
        <dbReference type="ARBA" id="ARBA00022837"/>
    </source>
</evidence>
<dbReference type="AlphaFoldDB" id="A0A438N0G0"/>
<dbReference type="InterPro" id="IPR002048">
    <property type="entry name" value="EF_hand_dom"/>
</dbReference>
<reference evidence="17 18" key="1">
    <citation type="submission" date="2017-03" db="EMBL/GenBank/DDBJ databases">
        <title>Genomes of endolithic fungi from Antarctica.</title>
        <authorList>
            <person name="Coleine C."/>
            <person name="Masonjones S."/>
            <person name="Stajich J.E."/>
        </authorList>
    </citation>
    <scope>NUCLEOTIDE SEQUENCE [LARGE SCALE GENOMIC DNA]</scope>
    <source>
        <strain evidence="17 18">CCFEE 6314</strain>
    </source>
</reference>
<feature type="domain" description="EF-hand" evidence="16">
    <location>
        <begin position="96"/>
        <end position="131"/>
    </location>
</feature>
<feature type="domain" description="EF-hand" evidence="16">
    <location>
        <begin position="168"/>
        <end position="203"/>
    </location>
</feature>
<evidence type="ECO:0000256" key="1">
    <source>
        <dbReference type="ARBA" id="ARBA00004448"/>
    </source>
</evidence>
<comment type="caution">
    <text evidence="17">The sequence shown here is derived from an EMBL/GenBank/DDBJ whole genome shotgun (WGS) entry which is preliminary data.</text>
</comment>
<evidence type="ECO:0000256" key="4">
    <source>
        <dbReference type="ARBA" id="ARBA00022692"/>
    </source>
</evidence>
<accession>A0A438N0G0</accession>
<comment type="subcellular location">
    <subcellularLocation>
        <location evidence="1">Mitochondrion inner membrane</location>
        <topology evidence="1">Multi-pass membrane protein</topology>
    </subcellularLocation>
</comment>
<dbReference type="InterPro" id="IPR011992">
    <property type="entry name" value="EF-hand-dom_pair"/>
</dbReference>
<evidence type="ECO:0000313" key="18">
    <source>
        <dbReference type="Proteomes" id="UP000288859"/>
    </source>
</evidence>
<dbReference type="InterPro" id="IPR002067">
    <property type="entry name" value="MCP"/>
</dbReference>
<dbReference type="GO" id="GO:0015183">
    <property type="term" value="F:L-aspartate transmembrane transporter activity"/>
    <property type="evidence" value="ECO:0007669"/>
    <property type="project" value="TreeGrafter"/>
</dbReference>
<dbReference type="FunFam" id="1.50.40.10:FF:000004">
    <property type="entry name" value="Calcium-binding mitochondrial carrier protein Aralar1"/>
    <property type="match status" value="1"/>
</dbReference>
<evidence type="ECO:0000313" key="17">
    <source>
        <dbReference type="EMBL" id="RVX69176.1"/>
    </source>
</evidence>
<sequence length="698" mass="77208">MATVTEAVKESLLGSTAPDNLSTESRATFLKHATPSDDGVLYMTEEDFINAIAPPEEDYHKIKREQYGILFGVADRHKRGKVTMSEWAAFDNLLAKSDAEYEIAFRLFDVDGTGSIKSDTFQKIYEQNRGQDSIPFDFNSEWASLYIGGKQKRHEMTYPQFAQMMRGLQGERIRQAFHLYDKDKDGYIDPEDFERIIRATAGHKLSDHLLENLPTLCNISTGTKISYANVRAFQNVIREMDLLDLIIRNATAKAADGRIDRTDFLNEAARLTRFSLYTPMEADILFHFAGLDSPSGRLALDDFAKVLDASYQSAGAKLGAISDVADRAVSKSQQFFHSLLESAHHFGLGSVAGAFGAFMVYPIDLVKTRMQNQRSVRPGERLYENSIDCARKVIKNEGFRGLYSGVLPQLVGVAPEKAIKLTVNDLVRGHFTDKQTGSIRLSSEILAGASAGGCQVVFTNPLEIVKIRLQVQGELAKKADVPKRSAMWIVRNLGIIGLYKGVTACLLRDVPFSAIYFPTYSHLKKDMFGESPTKKLGVIQLLTAGAIAGMPAAYLTTPCDVVKTRLQVEARKGDATYNGLIDCAKKVYRDEGFKAFFKGGPARILRSSPQFGFTLAAYEVLSTLLPFPGSEEAELQKSTSGRMEPGVGLREAKAPLPYLRSRNALKILLDLDNNFGRVRLPQGLGEGRVWKGLPGFGK</sequence>
<dbReference type="GO" id="GO:0043490">
    <property type="term" value="P:malate-aspartate shuttle"/>
    <property type="evidence" value="ECO:0007669"/>
    <property type="project" value="TreeGrafter"/>
</dbReference>
<keyword evidence="7" id="KW-0106">Calcium</keyword>
<evidence type="ECO:0000256" key="2">
    <source>
        <dbReference type="ARBA" id="ARBA00006375"/>
    </source>
</evidence>
<keyword evidence="3" id="KW-0813">Transport</keyword>
<protein>
    <recommendedName>
        <fullName evidence="13">Mitochondrial aspartate-glutamate transporter AGC1</fullName>
    </recommendedName>
    <alternativeName>
        <fullName evidence="14">Aspartate-glutamate carrier 1</fullName>
    </alternativeName>
</protein>
<dbReference type="SUPFAM" id="SSF47473">
    <property type="entry name" value="EF-hand"/>
    <property type="match status" value="1"/>
</dbReference>
<keyword evidence="5" id="KW-0677">Repeat</keyword>
<dbReference type="GO" id="GO:0005743">
    <property type="term" value="C:mitochondrial inner membrane"/>
    <property type="evidence" value="ECO:0007669"/>
    <property type="project" value="UniProtKB-SubCell"/>
</dbReference>
<evidence type="ECO:0000256" key="6">
    <source>
        <dbReference type="ARBA" id="ARBA00022792"/>
    </source>
</evidence>
<dbReference type="PROSITE" id="PS50920">
    <property type="entry name" value="SOLCAR"/>
    <property type="match status" value="3"/>
</dbReference>
<dbReference type="InterPro" id="IPR018247">
    <property type="entry name" value="EF_Hand_1_Ca_BS"/>
</dbReference>
<dbReference type="Pfam" id="PF00153">
    <property type="entry name" value="Mito_carr"/>
    <property type="match status" value="3"/>
</dbReference>
<dbReference type="VEuPathDB" id="FungiDB:PV10_03286"/>
<gene>
    <name evidence="17" type="ORF">B0A52_07152</name>
</gene>
<dbReference type="SUPFAM" id="SSF103506">
    <property type="entry name" value="Mitochondrial carrier"/>
    <property type="match status" value="1"/>
</dbReference>
<evidence type="ECO:0000256" key="12">
    <source>
        <dbReference type="ARBA" id="ARBA00059916"/>
    </source>
</evidence>
<keyword evidence="8" id="KW-1133">Transmembrane helix</keyword>
<dbReference type="GO" id="GO:0005509">
    <property type="term" value="F:calcium ion binding"/>
    <property type="evidence" value="ECO:0007669"/>
    <property type="project" value="InterPro"/>
</dbReference>
<comment type="subunit">
    <text evidence="11">Homodimer (via N-terminus).</text>
</comment>
<feature type="repeat" description="Solcar" evidence="15">
    <location>
        <begin position="536"/>
        <end position="624"/>
    </location>
</feature>
<evidence type="ECO:0000256" key="11">
    <source>
        <dbReference type="ARBA" id="ARBA00038674"/>
    </source>
</evidence>
<dbReference type="SMART" id="SM00054">
    <property type="entry name" value="EFh"/>
    <property type="match status" value="2"/>
</dbReference>
<dbReference type="Gene3D" id="1.10.238.10">
    <property type="entry name" value="EF-hand"/>
    <property type="match status" value="2"/>
</dbReference>
<dbReference type="GO" id="GO:0005313">
    <property type="term" value="F:L-glutamate transmembrane transporter activity"/>
    <property type="evidence" value="ECO:0007669"/>
    <property type="project" value="TreeGrafter"/>
</dbReference>
<comment type="function">
    <text evidence="12">Calcium-dependent mitochondrial aspartate and glutamate carrier. Transport of glutamate in mitochondria is required for mitochondrial transamination reactions and ornithine synthesis. Plays also a role in malate-aspartate NADH shuttle, which is critical for growth on acetate and fatty acids.</text>
</comment>
<evidence type="ECO:0000256" key="8">
    <source>
        <dbReference type="ARBA" id="ARBA00022989"/>
    </source>
</evidence>
<feature type="repeat" description="Solcar" evidence="15">
    <location>
        <begin position="439"/>
        <end position="526"/>
    </location>
</feature>
<organism evidence="17 18">
    <name type="scientific">Exophiala mesophila</name>
    <name type="common">Black yeast-like fungus</name>
    <dbReference type="NCBI Taxonomy" id="212818"/>
    <lineage>
        <taxon>Eukaryota</taxon>
        <taxon>Fungi</taxon>
        <taxon>Dikarya</taxon>
        <taxon>Ascomycota</taxon>
        <taxon>Pezizomycotina</taxon>
        <taxon>Eurotiomycetes</taxon>
        <taxon>Chaetothyriomycetidae</taxon>
        <taxon>Chaetothyriales</taxon>
        <taxon>Herpotrichiellaceae</taxon>
        <taxon>Exophiala</taxon>
    </lineage>
</organism>
<evidence type="ECO:0000256" key="15">
    <source>
        <dbReference type="PROSITE-ProRule" id="PRU00282"/>
    </source>
</evidence>
<dbReference type="PROSITE" id="PS50222">
    <property type="entry name" value="EF_HAND_2"/>
    <property type="match status" value="2"/>
</dbReference>
<dbReference type="OrthoDB" id="2161at2759"/>
<proteinExistence type="inferred from homology"/>
<dbReference type="Pfam" id="PF13405">
    <property type="entry name" value="EF-hand_6"/>
    <property type="match status" value="1"/>
</dbReference>
<evidence type="ECO:0000256" key="9">
    <source>
        <dbReference type="ARBA" id="ARBA00023128"/>
    </source>
</evidence>
<dbReference type="PRINTS" id="PR00926">
    <property type="entry name" value="MITOCARRIER"/>
</dbReference>
<keyword evidence="6" id="KW-0999">Mitochondrion inner membrane</keyword>
<dbReference type="FunFam" id="1.10.238.10:FF:000552">
    <property type="entry name" value="Probable mitochondrial carrier protein ARALAR1"/>
    <property type="match status" value="1"/>
</dbReference>
<name>A0A438N0G0_EXOME</name>
<keyword evidence="10 15" id="KW-0472">Membrane</keyword>
<keyword evidence="9" id="KW-0496">Mitochondrion</keyword>
<evidence type="ECO:0000256" key="5">
    <source>
        <dbReference type="ARBA" id="ARBA00022737"/>
    </source>
</evidence>
<evidence type="ECO:0000256" key="13">
    <source>
        <dbReference type="ARBA" id="ARBA00073787"/>
    </source>
</evidence>
<feature type="repeat" description="Solcar" evidence="15">
    <location>
        <begin position="340"/>
        <end position="430"/>
    </location>
</feature>
<evidence type="ECO:0000259" key="16">
    <source>
        <dbReference type="PROSITE" id="PS50222"/>
    </source>
</evidence>
<dbReference type="InterPro" id="IPR051028">
    <property type="entry name" value="Mito_Solute_Carrier"/>
</dbReference>
<dbReference type="Gene3D" id="1.50.40.10">
    <property type="entry name" value="Mitochondrial carrier domain"/>
    <property type="match status" value="1"/>
</dbReference>
<evidence type="ECO:0000256" key="3">
    <source>
        <dbReference type="ARBA" id="ARBA00022448"/>
    </source>
</evidence>
<keyword evidence="4 15" id="KW-0812">Transmembrane</keyword>
<comment type="similarity">
    <text evidence="2">Belongs to the mitochondrial carrier (TC 2.A.29) family.</text>
</comment>
<dbReference type="InterPro" id="IPR018108">
    <property type="entry name" value="MCP_transmembrane"/>
</dbReference>
<dbReference type="PANTHER" id="PTHR45678:SF9">
    <property type="entry name" value="CALCIUM-BINDING MITOCHONDRIAL CARRIER PROTEIN ARALAR1"/>
    <property type="match status" value="1"/>
</dbReference>
<evidence type="ECO:0000256" key="14">
    <source>
        <dbReference type="ARBA" id="ARBA00082232"/>
    </source>
</evidence>
<dbReference type="EMBL" id="NAJM01000031">
    <property type="protein sequence ID" value="RVX69176.1"/>
    <property type="molecule type" value="Genomic_DNA"/>
</dbReference>
<dbReference type="PANTHER" id="PTHR45678">
    <property type="entry name" value="MITOCHONDRIAL 2-OXODICARBOXYLATE CARRIER 1-RELATED"/>
    <property type="match status" value="1"/>
</dbReference>
<dbReference type="PROSITE" id="PS00018">
    <property type="entry name" value="EF_HAND_1"/>
    <property type="match status" value="1"/>
</dbReference>
<dbReference type="InterPro" id="IPR023395">
    <property type="entry name" value="MCP_dom_sf"/>
</dbReference>
<dbReference type="Proteomes" id="UP000288859">
    <property type="component" value="Unassembled WGS sequence"/>
</dbReference>
<evidence type="ECO:0000256" key="10">
    <source>
        <dbReference type="ARBA" id="ARBA00023136"/>
    </source>
</evidence>